<keyword evidence="1" id="KW-0812">Transmembrane</keyword>
<evidence type="ECO:0000313" key="4">
    <source>
        <dbReference type="RefSeq" id="XP_011630958.1"/>
    </source>
</evidence>
<keyword evidence="3" id="KW-1185">Reference proteome</keyword>
<dbReference type="OrthoDB" id="6420171at2759"/>
<accession>A0A6I9VVR4</accession>
<dbReference type="KEGG" id="pbar:105423028"/>
<evidence type="ECO:0000256" key="1">
    <source>
        <dbReference type="SAM" id="Phobius"/>
    </source>
</evidence>
<dbReference type="RefSeq" id="XP_011630958.1">
    <property type="nucleotide sequence ID" value="XM_011632656.1"/>
</dbReference>
<keyword evidence="1" id="KW-1133">Transmembrane helix</keyword>
<evidence type="ECO:0000313" key="3">
    <source>
        <dbReference type="Proteomes" id="UP000504615"/>
    </source>
</evidence>
<keyword evidence="1" id="KW-0472">Membrane</keyword>
<evidence type="ECO:0000256" key="2">
    <source>
        <dbReference type="SAM" id="SignalP"/>
    </source>
</evidence>
<protein>
    <submittedName>
        <fullName evidence="4">Uncharacterized protein LOC105423028</fullName>
    </submittedName>
</protein>
<gene>
    <name evidence="4" type="primary">LOC105423028</name>
</gene>
<feature type="chain" id="PRO_5026719813" evidence="2">
    <location>
        <begin position="20"/>
        <end position="97"/>
    </location>
</feature>
<reference evidence="4" key="1">
    <citation type="submission" date="2025-08" db="UniProtKB">
        <authorList>
            <consortium name="RefSeq"/>
        </authorList>
    </citation>
    <scope>IDENTIFICATION</scope>
</reference>
<dbReference type="Proteomes" id="UP000504615">
    <property type="component" value="Unplaced"/>
</dbReference>
<dbReference type="GeneID" id="105423028"/>
<sequence>MQIRLHVLQILLILHIVQRDYFMDSYNSITMRECAKSCNNQKKCYQGRYTRDSHQLICECLGYGCNRSQQCSFNSVLYLVCILFVVVNYHFRYDYLN</sequence>
<proteinExistence type="predicted"/>
<organism evidence="3 4">
    <name type="scientific">Pogonomyrmex barbatus</name>
    <name type="common">red harvester ant</name>
    <dbReference type="NCBI Taxonomy" id="144034"/>
    <lineage>
        <taxon>Eukaryota</taxon>
        <taxon>Metazoa</taxon>
        <taxon>Ecdysozoa</taxon>
        <taxon>Arthropoda</taxon>
        <taxon>Hexapoda</taxon>
        <taxon>Insecta</taxon>
        <taxon>Pterygota</taxon>
        <taxon>Neoptera</taxon>
        <taxon>Endopterygota</taxon>
        <taxon>Hymenoptera</taxon>
        <taxon>Apocrita</taxon>
        <taxon>Aculeata</taxon>
        <taxon>Formicoidea</taxon>
        <taxon>Formicidae</taxon>
        <taxon>Myrmicinae</taxon>
        <taxon>Pogonomyrmex</taxon>
    </lineage>
</organism>
<feature type="transmembrane region" description="Helical" evidence="1">
    <location>
        <begin position="73"/>
        <end position="91"/>
    </location>
</feature>
<dbReference type="AlphaFoldDB" id="A0A6I9VVR4"/>
<name>A0A6I9VVR4_9HYME</name>
<keyword evidence="2" id="KW-0732">Signal</keyword>
<feature type="signal peptide" evidence="2">
    <location>
        <begin position="1"/>
        <end position="19"/>
    </location>
</feature>